<dbReference type="Proteomes" id="UP000515158">
    <property type="component" value="Unplaced"/>
</dbReference>
<sequence length="565" mass="60921">MIHLFLLAGLLGSGLSADPVVKVEQGLLLGALQPGAKGTASFYSFKGIPYAAPPLDSLRFKAPRPAIPWSGVRNATVEGSMCMQPTFTGQVVGSEDCLFVNVHTPKLTCDSLLPVFVFIHPSAFYFGDGGTGFYGPDFINYNGVVLVAFNYRLGPQGFLNLETPGAPGNAGLKDTLAALQWVQKNIRAFCGDPSKVTVGGNSAGAMMAHVHALSPKSQGLFQRAALISGNALTNPCYMDSHLAAARELGGLLGVSDPASLESTLRAATGEQLISAFRKMMMTEGHPNLMFKFAMSPEKPSASEGDLAGSTFLTSSPELLVRQHKVSPVPILTGNTAQESASMFHLGVISEVINGSEAAMLARVNKRFPEILQREALLIPEDIAKLLGVSRGAGGANQQEALLKLVRSEYAGGRTTLSRDEYISIVSGMVYVGPLLNYLRLCRDGEVYLYETDSVSSYNLLTRGLFQVPYATTTAHVDDLGWLFRPYSVPIQQDYHGEGLDSALLRTFTTLVTDFIKGKAVGTPAVCRESSLPFIHINGSQPVADTDYFQGKSRLWERVWDLRRKQ</sequence>
<gene>
    <name evidence="5" type="primary">LOC117648578</name>
</gene>
<accession>A0A6P8Z8Z9</accession>
<feature type="signal peptide" evidence="2">
    <location>
        <begin position="1"/>
        <end position="16"/>
    </location>
</feature>
<keyword evidence="1" id="KW-0325">Glycoprotein</keyword>
<dbReference type="SUPFAM" id="SSF53474">
    <property type="entry name" value="alpha/beta-Hydrolases"/>
    <property type="match status" value="1"/>
</dbReference>
<dbReference type="InParanoid" id="A0A6P8Z8Z9"/>
<evidence type="ECO:0000313" key="4">
    <source>
        <dbReference type="Proteomes" id="UP000515158"/>
    </source>
</evidence>
<feature type="domain" description="Carboxylesterase type B" evidence="3">
    <location>
        <begin position="18"/>
        <end position="516"/>
    </location>
</feature>
<evidence type="ECO:0000259" key="3">
    <source>
        <dbReference type="Pfam" id="PF00135"/>
    </source>
</evidence>
<keyword evidence="2" id="KW-0732">Signal</keyword>
<organism evidence="5">
    <name type="scientific">Thrips palmi</name>
    <name type="common">Melon thrips</name>
    <dbReference type="NCBI Taxonomy" id="161013"/>
    <lineage>
        <taxon>Eukaryota</taxon>
        <taxon>Metazoa</taxon>
        <taxon>Ecdysozoa</taxon>
        <taxon>Arthropoda</taxon>
        <taxon>Hexapoda</taxon>
        <taxon>Insecta</taxon>
        <taxon>Pterygota</taxon>
        <taxon>Neoptera</taxon>
        <taxon>Paraneoptera</taxon>
        <taxon>Thysanoptera</taxon>
        <taxon>Terebrantia</taxon>
        <taxon>Thripoidea</taxon>
        <taxon>Thripidae</taxon>
        <taxon>Thrips</taxon>
    </lineage>
</organism>
<dbReference type="GeneID" id="117648578"/>
<evidence type="ECO:0000256" key="1">
    <source>
        <dbReference type="ARBA" id="ARBA00023180"/>
    </source>
</evidence>
<dbReference type="RefSeq" id="XP_034247030.1">
    <property type="nucleotide sequence ID" value="XM_034391139.1"/>
</dbReference>
<dbReference type="AlphaFoldDB" id="A0A6P8Z8Z9"/>
<reference evidence="5" key="1">
    <citation type="submission" date="2025-08" db="UniProtKB">
        <authorList>
            <consortium name="RefSeq"/>
        </authorList>
    </citation>
    <scope>IDENTIFICATION</scope>
    <source>
        <tissue evidence="5">Total insect</tissue>
    </source>
</reference>
<dbReference type="InterPro" id="IPR050309">
    <property type="entry name" value="Type-B_Carboxylest/Lipase"/>
</dbReference>
<dbReference type="KEGG" id="tpal:117648578"/>
<evidence type="ECO:0000313" key="5">
    <source>
        <dbReference type="RefSeq" id="XP_034247030.1"/>
    </source>
</evidence>
<dbReference type="InterPro" id="IPR029058">
    <property type="entry name" value="AB_hydrolase_fold"/>
</dbReference>
<dbReference type="Gene3D" id="3.40.50.1820">
    <property type="entry name" value="alpha/beta hydrolase"/>
    <property type="match status" value="1"/>
</dbReference>
<feature type="chain" id="PRO_5028370519" evidence="2">
    <location>
        <begin position="17"/>
        <end position="565"/>
    </location>
</feature>
<dbReference type="Pfam" id="PF00135">
    <property type="entry name" value="COesterase"/>
    <property type="match status" value="1"/>
</dbReference>
<dbReference type="OrthoDB" id="19653at2759"/>
<keyword evidence="4" id="KW-1185">Reference proteome</keyword>
<name>A0A6P8Z8Z9_THRPL</name>
<dbReference type="InterPro" id="IPR002018">
    <property type="entry name" value="CarbesteraseB"/>
</dbReference>
<proteinExistence type="predicted"/>
<protein>
    <submittedName>
        <fullName evidence="5">Esterase FE4-like</fullName>
    </submittedName>
</protein>
<dbReference type="PANTHER" id="PTHR11559">
    <property type="entry name" value="CARBOXYLESTERASE"/>
    <property type="match status" value="1"/>
</dbReference>
<evidence type="ECO:0000256" key="2">
    <source>
        <dbReference type="SAM" id="SignalP"/>
    </source>
</evidence>